<dbReference type="Proteomes" id="UP000800984">
    <property type="component" value="Unassembled WGS sequence"/>
</dbReference>
<evidence type="ECO:0000313" key="2">
    <source>
        <dbReference type="Proteomes" id="UP000800984"/>
    </source>
</evidence>
<keyword evidence="2" id="KW-1185">Reference proteome</keyword>
<reference evidence="1 2" key="1">
    <citation type="submission" date="2020-02" db="EMBL/GenBank/DDBJ databases">
        <authorList>
            <person name="Chen W.-M."/>
        </authorList>
    </citation>
    <scope>NUCLEOTIDE SEQUENCE [LARGE SCALE GENOMIC DNA]</scope>
    <source>
        <strain evidence="1 2">KDG-16</strain>
    </source>
</reference>
<dbReference type="RefSeq" id="WP_166076576.1">
    <property type="nucleotide sequence ID" value="NZ_JAAJBT010000002.1"/>
</dbReference>
<accession>A0ABX0I3Y2</accession>
<organism evidence="1 2">
    <name type="scientific">Flavobacterium difficile</name>
    <dbReference type="NCBI Taxonomy" id="2709659"/>
    <lineage>
        <taxon>Bacteria</taxon>
        <taxon>Pseudomonadati</taxon>
        <taxon>Bacteroidota</taxon>
        <taxon>Flavobacteriia</taxon>
        <taxon>Flavobacteriales</taxon>
        <taxon>Flavobacteriaceae</taxon>
        <taxon>Flavobacterium</taxon>
    </lineage>
</organism>
<dbReference type="EMBL" id="JAAJBT010000002">
    <property type="protein sequence ID" value="NHM01519.1"/>
    <property type="molecule type" value="Genomic_DNA"/>
</dbReference>
<gene>
    <name evidence="1" type="ORF">G4D72_05265</name>
</gene>
<protein>
    <recommendedName>
        <fullName evidence="3">Lipoprotein</fullName>
    </recommendedName>
</protein>
<evidence type="ECO:0000313" key="1">
    <source>
        <dbReference type="EMBL" id="NHM01519.1"/>
    </source>
</evidence>
<comment type="caution">
    <text evidence="1">The sequence shown here is derived from an EMBL/GenBank/DDBJ whole genome shotgun (WGS) entry which is preliminary data.</text>
</comment>
<evidence type="ECO:0008006" key="3">
    <source>
        <dbReference type="Google" id="ProtNLM"/>
    </source>
</evidence>
<sequence length="264" mass="31528">MKEKRHIVIYFLLLGLLIQCKEKDNEFIVKSRKKIIVFAENINENFVGKDEARLIIYSDSSYFCESIISHVNYEKQEKFKGRLQLKKDTIEFFSRFKLINSNKAVIKNNFIEFVDGDSDFKIEIKNSLLNIKSKLNLERYQNYAFFSFNEEFQKPINYGYKPKTIKPYDLEQSELFQIDTILKKCFTENKKKLRKKENYIFQCIAVLNQNQEKEVWVSCYCKNNNREENYKYRLIDMCDGGNCNVHLKVNLTKNDYTELNIAGF</sequence>
<name>A0ABX0I3Y2_9FLAO</name>
<proteinExistence type="predicted"/>